<dbReference type="InterPro" id="IPR036390">
    <property type="entry name" value="WH_DNA-bd_sf"/>
</dbReference>
<dbReference type="PANTHER" id="PTHR30126">
    <property type="entry name" value="HTH-TYPE TRANSCRIPTIONAL REGULATOR"/>
    <property type="match status" value="1"/>
</dbReference>
<dbReference type="GO" id="GO:0003700">
    <property type="term" value="F:DNA-binding transcription factor activity"/>
    <property type="evidence" value="ECO:0007669"/>
    <property type="project" value="InterPro"/>
</dbReference>
<dbReference type="PRINTS" id="PR00039">
    <property type="entry name" value="HTHLYSR"/>
</dbReference>
<dbReference type="OrthoDB" id="9803735at2"/>
<evidence type="ECO:0000256" key="4">
    <source>
        <dbReference type="ARBA" id="ARBA00023163"/>
    </source>
</evidence>
<dbReference type="FunFam" id="1.10.10.10:FF:000001">
    <property type="entry name" value="LysR family transcriptional regulator"/>
    <property type="match status" value="1"/>
</dbReference>
<dbReference type="InterPro" id="IPR000847">
    <property type="entry name" value="LysR_HTH_N"/>
</dbReference>
<feature type="domain" description="HTH lysR-type" evidence="5">
    <location>
        <begin position="1"/>
        <end position="58"/>
    </location>
</feature>
<sequence>MELRQLITFTTIVDLGGFKKAAEMLGYAQSSITAHIKDLEEELEQPLFDRLGKKVILTQAGKNFLPYATEIIQLYTKSKATIHASNEPSGPLTIGASESLMIYWLPTIIMQFRQQFPKVELTLKTIQYDDLEGQLKRGEIDAAVLVEDENWHSEALFIDKISEETLALVQSADNAAHSSTTETMLVTEYTCSWRTIIDQHLKAMENKVISKVELPSIEAIKQCVLCGLGNSMLPYFVVKDQILEGKLVETPSFSPSNIIGVYAARHKDKWLSPNLKVFLNMLA</sequence>
<proteinExistence type="inferred from homology"/>
<dbReference type="PROSITE" id="PS50931">
    <property type="entry name" value="HTH_LYSR"/>
    <property type="match status" value="1"/>
</dbReference>
<organism evidence="6 7">
    <name type="scientific">Virgibacillus massiliensis</name>
    <dbReference type="NCBI Taxonomy" id="1462526"/>
    <lineage>
        <taxon>Bacteria</taxon>
        <taxon>Bacillati</taxon>
        <taxon>Bacillota</taxon>
        <taxon>Bacilli</taxon>
        <taxon>Bacillales</taxon>
        <taxon>Bacillaceae</taxon>
        <taxon>Virgibacillus</taxon>
    </lineage>
</organism>
<evidence type="ECO:0000256" key="2">
    <source>
        <dbReference type="ARBA" id="ARBA00023015"/>
    </source>
</evidence>
<gene>
    <name evidence="6" type="primary">gltR_1</name>
    <name evidence="6" type="ORF">BN990_00303</name>
</gene>
<comment type="caution">
    <text evidence="6">The sequence shown here is derived from an EMBL/GenBank/DDBJ whole genome shotgun (WGS) entry which is preliminary data.</text>
</comment>
<dbReference type="eggNOG" id="COG0583">
    <property type="taxonomic scope" value="Bacteria"/>
</dbReference>
<dbReference type="STRING" id="1462526.BN990_00303"/>
<dbReference type="InterPro" id="IPR005119">
    <property type="entry name" value="LysR_subst-bd"/>
</dbReference>
<dbReference type="PANTHER" id="PTHR30126:SF100">
    <property type="entry name" value="LYSR-FAMILY TRANSCRIPTIONAL REGULATOR"/>
    <property type="match status" value="1"/>
</dbReference>
<keyword evidence="4" id="KW-0804">Transcription</keyword>
<keyword evidence="7" id="KW-1185">Reference proteome</keyword>
<dbReference type="AlphaFoldDB" id="A0A024Q800"/>
<dbReference type="RefSeq" id="WP_038241831.1">
    <property type="nucleotide sequence ID" value="NZ_BNER01000001.1"/>
</dbReference>
<evidence type="ECO:0000313" key="7">
    <source>
        <dbReference type="Proteomes" id="UP000028875"/>
    </source>
</evidence>
<dbReference type="Pfam" id="PF03466">
    <property type="entry name" value="LysR_substrate"/>
    <property type="match status" value="1"/>
</dbReference>
<keyword evidence="2" id="KW-0805">Transcription regulation</keyword>
<dbReference type="SUPFAM" id="SSF46785">
    <property type="entry name" value="Winged helix' DNA-binding domain"/>
    <property type="match status" value="1"/>
</dbReference>
<reference evidence="7" key="2">
    <citation type="submission" date="2014-05" db="EMBL/GenBank/DDBJ databases">
        <title>Draft genome sequence of Virgibacillus massiliensis Vm-5.</title>
        <authorList>
            <person name="Khelaifia S."/>
            <person name="Croce O."/>
            <person name="Lagier J.C."/>
            <person name="Raoult D."/>
        </authorList>
    </citation>
    <scope>NUCLEOTIDE SEQUENCE [LARGE SCALE GENOMIC DNA]</scope>
    <source>
        <strain evidence="7">Vm-5</strain>
    </source>
</reference>
<evidence type="ECO:0000256" key="3">
    <source>
        <dbReference type="ARBA" id="ARBA00023125"/>
    </source>
</evidence>
<evidence type="ECO:0000259" key="5">
    <source>
        <dbReference type="PROSITE" id="PS50931"/>
    </source>
</evidence>
<dbReference type="Gene3D" id="3.40.190.290">
    <property type="match status" value="1"/>
</dbReference>
<dbReference type="Proteomes" id="UP000028875">
    <property type="component" value="Unassembled WGS sequence"/>
</dbReference>
<reference evidence="6 7" key="1">
    <citation type="submission" date="2014-03" db="EMBL/GenBank/DDBJ databases">
        <authorList>
            <person name="Urmite Genomes U."/>
        </authorList>
    </citation>
    <scope>NUCLEOTIDE SEQUENCE [LARGE SCALE GENOMIC DNA]</scope>
    <source>
        <strain evidence="6 7">Vm-5</strain>
    </source>
</reference>
<dbReference type="Pfam" id="PF00126">
    <property type="entry name" value="HTH_1"/>
    <property type="match status" value="1"/>
</dbReference>
<dbReference type="EMBL" id="CCDP010000001">
    <property type="protein sequence ID" value="CDQ38036.1"/>
    <property type="molecule type" value="Genomic_DNA"/>
</dbReference>
<keyword evidence="3" id="KW-0238">DNA-binding</keyword>
<name>A0A024Q800_9BACI</name>
<dbReference type="CDD" id="cd05466">
    <property type="entry name" value="PBP2_LTTR_substrate"/>
    <property type="match status" value="1"/>
</dbReference>
<dbReference type="SUPFAM" id="SSF53850">
    <property type="entry name" value="Periplasmic binding protein-like II"/>
    <property type="match status" value="1"/>
</dbReference>
<evidence type="ECO:0000256" key="1">
    <source>
        <dbReference type="ARBA" id="ARBA00009437"/>
    </source>
</evidence>
<protein>
    <submittedName>
        <fullName evidence="6">HTH-type transcriptional regulator GltR</fullName>
    </submittedName>
</protein>
<accession>A0A024Q800</accession>
<dbReference type="Gene3D" id="1.10.10.10">
    <property type="entry name" value="Winged helix-like DNA-binding domain superfamily/Winged helix DNA-binding domain"/>
    <property type="match status" value="1"/>
</dbReference>
<comment type="similarity">
    <text evidence="1">Belongs to the LysR transcriptional regulatory family.</text>
</comment>
<evidence type="ECO:0000313" key="6">
    <source>
        <dbReference type="EMBL" id="CDQ38036.1"/>
    </source>
</evidence>
<dbReference type="InterPro" id="IPR036388">
    <property type="entry name" value="WH-like_DNA-bd_sf"/>
</dbReference>
<dbReference type="GO" id="GO:0000976">
    <property type="term" value="F:transcription cis-regulatory region binding"/>
    <property type="evidence" value="ECO:0007669"/>
    <property type="project" value="TreeGrafter"/>
</dbReference>